<protein>
    <recommendedName>
        <fullName evidence="4">Glycosyltransferase RgtA/B/C/D-like domain-containing protein</fullName>
    </recommendedName>
</protein>
<feature type="transmembrane region" description="Helical" evidence="1">
    <location>
        <begin position="12"/>
        <end position="29"/>
    </location>
</feature>
<dbReference type="AlphaFoldDB" id="A0A7W6C387"/>
<feature type="transmembrane region" description="Helical" evidence="1">
    <location>
        <begin position="179"/>
        <end position="199"/>
    </location>
</feature>
<sequence>MAQRRNAVSARHGWLLAIVPALMLGVLLWREVWDVDIFWQLKLGEMILAARAPVSQEPFAVTHLGEPLNAVAWLGQAAFAAVRQAWGWTGLRLFDALCWCGGFWAVAAGCRRSGARAMPLTLALLLAFGAALPAASIRPQSFGALCFGLLLALLKLELRAWQTVMLGTILLVAWQNLHPSISIGIVALAAHAMAGWAVWLRDRTQPRPLAATMLVPITALSVFATPDGAGILAVSARNAQASISVGASEWLPLWIEANRENAVPILLVTLVAAFAAWRDRRAVSWPDLAVMLALLVLTISAYRFVLFWAVATIPVIAGRGRTPEKFGRASWLPVLGVAAVAVLAPAIRPTRFSDNLPMTAVARLAQTDAAGTIITEPEFAGVLIDAGYPRWRVSLDGRYYRYTDEEWQRYGATLNGSYRLRAIERLYRPAAFVLRPSHSVALSNELDRPNSGWRRIYRDDGAAVWLPRRVSPRVIPAPTRR</sequence>
<evidence type="ECO:0000256" key="1">
    <source>
        <dbReference type="SAM" id="Phobius"/>
    </source>
</evidence>
<keyword evidence="1" id="KW-0472">Membrane</keyword>
<feature type="transmembrane region" description="Helical" evidence="1">
    <location>
        <begin position="117"/>
        <end position="135"/>
    </location>
</feature>
<keyword evidence="1" id="KW-1133">Transmembrane helix</keyword>
<dbReference type="Proteomes" id="UP000561459">
    <property type="component" value="Unassembled WGS sequence"/>
</dbReference>
<keyword evidence="3" id="KW-1185">Reference proteome</keyword>
<gene>
    <name evidence="2" type="ORF">GGR39_002472</name>
</gene>
<evidence type="ECO:0000313" key="3">
    <source>
        <dbReference type="Proteomes" id="UP000561459"/>
    </source>
</evidence>
<dbReference type="EMBL" id="JACIDY010000006">
    <property type="protein sequence ID" value="MBB3940809.1"/>
    <property type="molecule type" value="Genomic_DNA"/>
</dbReference>
<evidence type="ECO:0000313" key="2">
    <source>
        <dbReference type="EMBL" id="MBB3940809.1"/>
    </source>
</evidence>
<comment type="caution">
    <text evidence="2">The sequence shown here is derived from an EMBL/GenBank/DDBJ whole genome shotgun (WGS) entry which is preliminary data.</text>
</comment>
<proteinExistence type="predicted"/>
<reference evidence="2 3" key="1">
    <citation type="submission" date="2020-08" db="EMBL/GenBank/DDBJ databases">
        <title>Genomic Encyclopedia of Type Strains, Phase IV (KMG-IV): sequencing the most valuable type-strain genomes for metagenomic binning, comparative biology and taxonomic classification.</title>
        <authorList>
            <person name="Goeker M."/>
        </authorList>
    </citation>
    <scope>NUCLEOTIDE SEQUENCE [LARGE SCALE GENOMIC DNA]</scope>
    <source>
        <strain evidence="2 3">DSM 27568</strain>
    </source>
</reference>
<keyword evidence="1" id="KW-0812">Transmembrane</keyword>
<organism evidence="2 3">
    <name type="scientific">Novosphingobium fluoreni</name>
    <dbReference type="NCBI Taxonomy" id="1391222"/>
    <lineage>
        <taxon>Bacteria</taxon>
        <taxon>Pseudomonadati</taxon>
        <taxon>Pseudomonadota</taxon>
        <taxon>Alphaproteobacteria</taxon>
        <taxon>Sphingomonadales</taxon>
        <taxon>Sphingomonadaceae</taxon>
        <taxon>Novosphingobium</taxon>
    </lineage>
</organism>
<feature type="transmembrane region" description="Helical" evidence="1">
    <location>
        <begin position="329"/>
        <end position="347"/>
    </location>
</feature>
<evidence type="ECO:0008006" key="4">
    <source>
        <dbReference type="Google" id="ProtNLM"/>
    </source>
</evidence>
<accession>A0A7W6C387</accession>
<feature type="transmembrane region" description="Helical" evidence="1">
    <location>
        <begin position="261"/>
        <end position="277"/>
    </location>
</feature>
<feature type="transmembrane region" description="Helical" evidence="1">
    <location>
        <begin position="93"/>
        <end position="110"/>
    </location>
</feature>
<feature type="transmembrane region" description="Helical" evidence="1">
    <location>
        <begin position="289"/>
        <end position="317"/>
    </location>
</feature>
<name>A0A7W6C387_9SPHN</name>
<dbReference type="RefSeq" id="WP_183617401.1">
    <property type="nucleotide sequence ID" value="NZ_JACIDY010000006.1"/>
</dbReference>